<feature type="signal peptide" evidence="1">
    <location>
        <begin position="1"/>
        <end position="19"/>
    </location>
</feature>
<organism evidence="2 3">
    <name type="scientific">Leisingera methylohalidivorans DSM 14336</name>
    <dbReference type="NCBI Taxonomy" id="999552"/>
    <lineage>
        <taxon>Bacteria</taxon>
        <taxon>Pseudomonadati</taxon>
        <taxon>Pseudomonadota</taxon>
        <taxon>Alphaproteobacteria</taxon>
        <taxon>Rhodobacterales</taxon>
        <taxon>Roseobacteraceae</taxon>
        <taxon>Leisingera</taxon>
    </lineage>
</organism>
<dbReference type="STRING" id="999552.METH_03985"/>
<name>V9W131_9RHOB</name>
<gene>
    <name evidence="2" type="ORF">METH_03985</name>
</gene>
<dbReference type="HOGENOM" id="CLU_1353235_0_0_5"/>
<sequence>MNVKQFLMIGAAALLAACAAPEKPDYWSATRAGHSSQAAGHAEAQTAASSTDYRAAAEAELGGYNAMRPGLHKTRTGAPWLVAHSAGFQAGGARLAPREAAGAALAYKASERRTPYAAKTHLGDARTRFRIVTVDGSSFAVLFAISLPKAGQQTGQQTGSSAPLQALTAYVAQISGCTVTGAPLAERDGGQLRRLAVPVRCS</sequence>
<feature type="chain" id="PRO_5004782816" description="Lipoprotein" evidence="1">
    <location>
        <begin position="20"/>
        <end position="202"/>
    </location>
</feature>
<accession>V9W131</accession>
<evidence type="ECO:0000313" key="3">
    <source>
        <dbReference type="Proteomes" id="UP000018780"/>
    </source>
</evidence>
<dbReference type="EMBL" id="CP006773">
    <property type="protein sequence ID" value="AHD02872.1"/>
    <property type="molecule type" value="Genomic_DNA"/>
</dbReference>
<dbReference type="AlphaFoldDB" id="V9W131"/>
<dbReference type="PATRIC" id="fig|999552.6.peg.789"/>
<protein>
    <recommendedName>
        <fullName evidence="4">Lipoprotein</fullName>
    </recommendedName>
</protein>
<dbReference type="KEGG" id="lmd:METH_03985"/>
<proteinExistence type="predicted"/>
<dbReference type="PROSITE" id="PS51257">
    <property type="entry name" value="PROKAR_LIPOPROTEIN"/>
    <property type="match status" value="1"/>
</dbReference>
<evidence type="ECO:0000256" key="1">
    <source>
        <dbReference type="SAM" id="SignalP"/>
    </source>
</evidence>
<reference evidence="2 3" key="1">
    <citation type="submission" date="2013-09" db="EMBL/GenBank/DDBJ databases">
        <authorList>
            <consortium name="DOE Joint Genome Institute"/>
            <person name="Klenk H.-P."/>
            <person name="Huntemann M."/>
            <person name="Han J."/>
            <person name="Chen A."/>
            <person name="Kyrpides N."/>
            <person name="Mavromatis K."/>
            <person name="Markowitz V."/>
            <person name="Palaniappan K."/>
            <person name="Ivanova N."/>
            <person name="Schaumberg A."/>
            <person name="Pati A."/>
            <person name="Liolios K."/>
            <person name="Nordberg H.P."/>
            <person name="Cantor M.N."/>
            <person name="Hua S.X."/>
            <person name="Woyke T."/>
        </authorList>
    </citation>
    <scope>NUCLEOTIDE SEQUENCE [LARGE SCALE GENOMIC DNA]</scope>
    <source>
        <strain evidence="2 3">DSM 14336</strain>
    </source>
</reference>
<keyword evidence="1" id="KW-0732">Signal</keyword>
<dbReference type="Proteomes" id="UP000018780">
    <property type="component" value="Chromosome"/>
</dbReference>
<evidence type="ECO:0008006" key="4">
    <source>
        <dbReference type="Google" id="ProtNLM"/>
    </source>
</evidence>
<keyword evidence="3" id="KW-1185">Reference proteome</keyword>
<evidence type="ECO:0000313" key="2">
    <source>
        <dbReference type="EMBL" id="AHD02872.1"/>
    </source>
</evidence>